<evidence type="ECO:0000313" key="2">
    <source>
        <dbReference type="EMBL" id="WEB44294.1"/>
    </source>
</evidence>
<organism evidence="2 3">
    <name type="scientific">Streptomyces yunnanensis</name>
    <dbReference type="NCBI Taxonomy" id="156453"/>
    <lineage>
        <taxon>Bacteria</taxon>
        <taxon>Bacillati</taxon>
        <taxon>Actinomycetota</taxon>
        <taxon>Actinomycetes</taxon>
        <taxon>Kitasatosporales</taxon>
        <taxon>Streptomycetaceae</taxon>
        <taxon>Streptomyces</taxon>
    </lineage>
</organism>
<dbReference type="RefSeq" id="WP_275310484.1">
    <property type="nucleotide sequence ID" value="NZ_CP095749.1"/>
</dbReference>
<accession>A0ABY8AJC6</accession>
<keyword evidence="3" id="KW-1185">Reference proteome</keyword>
<proteinExistence type="predicted"/>
<protein>
    <submittedName>
        <fullName evidence="2">Uncharacterized protein</fullName>
    </submittedName>
</protein>
<evidence type="ECO:0000256" key="1">
    <source>
        <dbReference type="SAM" id="MobiDB-lite"/>
    </source>
</evidence>
<dbReference type="EMBL" id="CP095749">
    <property type="protein sequence ID" value="WEB44294.1"/>
    <property type="molecule type" value="Genomic_DNA"/>
</dbReference>
<feature type="region of interest" description="Disordered" evidence="1">
    <location>
        <begin position="1"/>
        <end position="30"/>
    </location>
</feature>
<reference evidence="2 3" key="1">
    <citation type="submission" date="2022-03" db="EMBL/GenBank/DDBJ databases">
        <title>Streptomyces yunnanensis P86,complete genome.</title>
        <authorList>
            <person name="Chen S."/>
            <person name="Zhang Q."/>
        </authorList>
    </citation>
    <scope>NUCLEOTIDE SEQUENCE [LARGE SCALE GENOMIC DNA]</scope>
    <source>
        <strain evidence="2 3">P86</strain>
    </source>
</reference>
<gene>
    <name evidence="2" type="ORF">MOV08_36715</name>
</gene>
<evidence type="ECO:0000313" key="3">
    <source>
        <dbReference type="Proteomes" id="UP001218629"/>
    </source>
</evidence>
<name>A0ABY8AJC6_9ACTN</name>
<feature type="region of interest" description="Disordered" evidence="1">
    <location>
        <begin position="93"/>
        <end position="122"/>
    </location>
</feature>
<dbReference type="Proteomes" id="UP001218629">
    <property type="component" value="Chromosome"/>
</dbReference>
<sequence>MPTDLACPNGHPVIMGSPAAGTSGPPKATLTRTATETAVAVGGGRVDAVAAKGSSVVLAAATVNDTELVEPDAATGKELHYARIRGMTASLNLTPTSAGWSTPRRQSPRLNTQALAADSATTQPVVGLHRLRDNP</sequence>